<evidence type="ECO:0000313" key="2">
    <source>
        <dbReference type="Proteomes" id="UP000007799"/>
    </source>
</evidence>
<proteinExistence type="predicted"/>
<dbReference type="Proteomes" id="UP000007799">
    <property type="component" value="Unassembled WGS sequence"/>
</dbReference>
<dbReference type="InParanoid" id="F2URG0"/>
<name>F2URG0_SALR5</name>
<keyword evidence="2" id="KW-1185">Reference proteome</keyword>
<dbReference type="EMBL" id="GL832991">
    <property type="protein sequence ID" value="EGD80263.1"/>
    <property type="molecule type" value="Genomic_DNA"/>
</dbReference>
<protein>
    <submittedName>
        <fullName evidence="1">Uncharacterized protein</fullName>
    </submittedName>
</protein>
<sequence length="67" mass="7775">MRRRRVVFMCEEFFKSLSTQVHTGGKMQVEGLAYHTPNETPHDVMQESVWCNTPAHRRKAAKDNAPM</sequence>
<reference evidence="1" key="1">
    <citation type="submission" date="2009-08" db="EMBL/GenBank/DDBJ databases">
        <title>Annotation of Salpingoeca rosetta.</title>
        <authorList>
            <consortium name="The Broad Institute Genome Sequencing Platform"/>
            <person name="Russ C."/>
            <person name="Cuomo C."/>
            <person name="Burger G."/>
            <person name="Gray M.W."/>
            <person name="Holland P.W.H."/>
            <person name="King N."/>
            <person name="Lang F.B.F."/>
            <person name="Roger A.J."/>
            <person name="Ruiz-Trillo I."/>
            <person name="Young S.K."/>
            <person name="Zeng Q."/>
            <person name="Gargeya S."/>
            <person name="Alvarado L."/>
            <person name="Berlin A."/>
            <person name="Chapman S.B."/>
            <person name="Chen Z."/>
            <person name="Freedman E."/>
            <person name="Gellesch M."/>
            <person name="Goldberg J."/>
            <person name="Griggs A."/>
            <person name="Gujja S."/>
            <person name="Heilman E."/>
            <person name="Heiman D."/>
            <person name="Howarth C."/>
            <person name="Mehta T."/>
            <person name="Neiman D."/>
            <person name="Pearson M."/>
            <person name="Roberts A."/>
            <person name="Saif S."/>
            <person name="Shea T."/>
            <person name="Shenoy N."/>
            <person name="Sisk P."/>
            <person name="Stolte C."/>
            <person name="Sykes S."/>
            <person name="White J."/>
            <person name="Yandava C."/>
            <person name="Haas B."/>
            <person name="Nusbaum C."/>
            <person name="Birren B."/>
        </authorList>
    </citation>
    <scope>NUCLEOTIDE SEQUENCE [LARGE SCALE GENOMIC DNA]</scope>
    <source>
        <strain evidence="1">ATCC 50818</strain>
    </source>
</reference>
<dbReference type="RefSeq" id="XP_004988325.1">
    <property type="nucleotide sequence ID" value="XM_004988268.1"/>
</dbReference>
<dbReference type="GeneID" id="16068852"/>
<dbReference type="KEGG" id="sre:PTSG_13125"/>
<accession>F2URG0</accession>
<gene>
    <name evidence="1" type="ORF">PTSG_13125</name>
</gene>
<organism evidence="2">
    <name type="scientific">Salpingoeca rosetta (strain ATCC 50818 / BSB-021)</name>
    <dbReference type="NCBI Taxonomy" id="946362"/>
    <lineage>
        <taxon>Eukaryota</taxon>
        <taxon>Choanoflagellata</taxon>
        <taxon>Craspedida</taxon>
        <taxon>Salpingoecidae</taxon>
        <taxon>Salpingoeca</taxon>
    </lineage>
</organism>
<evidence type="ECO:0000313" key="1">
    <source>
        <dbReference type="EMBL" id="EGD80263.1"/>
    </source>
</evidence>
<dbReference type="AlphaFoldDB" id="F2URG0"/>